<evidence type="ECO:0000313" key="2">
    <source>
        <dbReference type="EMBL" id="QHS78884.1"/>
    </source>
</evidence>
<feature type="transmembrane region" description="Helical" evidence="1">
    <location>
        <begin position="46"/>
        <end position="66"/>
    </location>
</feature>
<name>A0A6C0AGF8_9ZZZZ</name>
<organism evidence="2">
    <name type="scientific">viral metagenome</name>
    <dbReference type="NCBI Taxonomy" id="1070528"/>
    <lineage>
        <taxon>unclassified sequences</taxon>
        <taxon>metagenomes</taxon>
        <taxon>organismal metagenomes</taxon>
    </lineage>
</organism>
<reference evidence="2" key="1">
    <citation type="journal article" date="2020" name="Nature">
        <title>Giant virus diversity and host interactions through global metagenomics.</title>
        <authorList>
            <person name="Schulz F."/>
            <person name="Roux S."/>
            <person name="Paez-Espino D."/>
            <person name="Jungbluth S."/>
            <person name="Walsh D.A."/>
            <person name="Denef V.J."/>
            <person name="McMahon K.D."/>
            <person name="Konstantinidis K.T."/>
            <person name="Eloe-Fadrosh E.A."/>
            <person name="Kyrpides N.C."/>
            <person name="Woyke T."/>
        </authorList>
    </citation>
    <scope>NUCLEOTIDE SEQUENCE</scope>
    <source>
        <strain evidence="2">GVMAG-S-1035118-87</strain>
    </source>
</reference>
<feature type="transmembrane region" description="Helical" evidence="1">
    <location>
        <begin position="6"/>
        <end position="25"/>
    </location>
</feature>
<dbReference type="EMBL" id="MN740625">
    <property type="protein sequence ID" value="QHS78884.1"/>
    <property type="molecule type" value="Genomic_DNA"/>
</dbReference>
<keyword evidence="1" id="KW-0812">Transmembrane</keyword>
<keyword evidence="1" id="KW-0472">Membrane</keyword>
<sequence>MNRLTVAIALFVLLFILVNVMKPVLLYNPDGSLRPFGIGYRKRTVVPLWLVVILLAILTFSISLYVTP</sequence>
<protein>
    <submittedName>
        <fullName evidence="2">Uncharacterized protein</fullName>
    </submittedName>
</protein>
<accession>A0A6C0AGF8</accession>
<keyword evidence="1" id="KW-1133">Transmembrane helix</keyword>
<evidence type="ECO:0000256" key="1">
    <source>
        <dbReference type="SAM" id="Phobius"/>
    </source>
</evidence>
<proteinExistence type="predicted"/>
<dbReference type="AlphaFoldDB" id="A0A6C0AGF8"/>